<evidence type="ECO:0000256" key="11">
    <source>
        <dbReference type="ARBA" id="ARBA00023136"/>
    </source>
</evidence>
<evidence type="ECO:0000256" key="5">
    <source>
        <dbReference type="ARBA" id="ARBA00018512"/>
    </source>
</evidence>
<dbReference type="AlphaFoldDB" id="A0A6A6H745"/>
<dbReference type="PANTHER" id="PTHR12989">
    <property type="entry name" value="ALPHA-1,2-GLUCOSYLTRANSFERASE ALG10"/>
    <property type="match status" value="1"/>
</dbReference>
<evidence type="ECO:0000256" key="9">
    <source>
        <dbReference type="ARBA" id="ARBA00022824"/>
    </source>
</evidence>
<dbReference type="PANTHER" id="PTHR12989:SF10">
    <property type="entry name" value="DOL-P-GLC:GLC(2)MAN(9)GLCNAC(2)-PP-DOL ALPHA-1,2-GLUCOSYLTRANSFERASE-RELATED"/>
    <property type="match status" value="1"/>
</dbReference>
<keyword evidence="9" id="KW-0256">Endoplasmic reticulum</keyword>
<name>A0A6A6H745_VIRVR</name>
<feature type="transmembrane region" description="Helical" evidence="15">
    <location>
        <begin position="328"/>
        <end position="348"/>
    </location>
</feature>
<dbReference type="InterPro" id="IPR016900">
    <property type="entry name" value="Alg10"/>
</dbReference>
<comment type="subcellular location">
    <subcellularLocation>
        <location evidence="1">Endoplasmic reticulum membrane</location>
        <topology evidence="1">Multi-pass membrane protein</topology>
    </subcellularLocation>
</comment>
<evidence type="ECO:0000256" key="12">
    <source>
        <dbReference type="ARBA" id="ARBA00032069"/>
    </source>
</evidence>
<feature type="transmembrane region" description="Helical" evidence="15">
    <location>
        <begin position="152"/>
        <end position="173"/>
    </location>
</feature>
<evidence type="ECO:0000256" key="15">
    <source>
        <dbReference type="SAM" id="Phobius"/>
    </source>
</evidence>
<comment type="catalytic activity">
    <reaction evidence="14">
        <text>an alpha-D-Glc-(1-&gt;3)-alpha-D-Glc-(1-&gt;3)-alpha-D-Man-(1-&gt;2)-alpha-D-Man-(1-&gt;2)-alpha-D-Man-(1-&gt;3)-[alpha-D-Man-(1-&gt;2)-alpha-D-Man-(1-&gt;3)-[alpha-D-Man-(1-&gt;2)-alpha-D-Man-(1-&gt;6)]-alpha-D-Man-(1-&gt;6)]-beta-D-Man-(1-&gt;4)-beta-D-GlcNAc-(1-&gt;4)-alpha-D-GlcNAc-diphospho-di-trans,poly-cis-dolichol + a di-trans,poly-cis-dolichyl beta-D-glucosyl phosphate = a alpha-D-Glc-(1-&gt;2)-alpha-D-Glc-(1-&gt;3)-alpha-D-Glc-(1-&gt;3)-alpha-D-Man-(1-&gt;2)-alpha-D-Man-(1-&gt;2)-alpha-D-Man-(1-&gt;3)-[alpha-D-Man-(1-&gt;2)-alpha-D-Man-(1-&gt;3)-[alpha-D-Man-(1-&gt;2)-alpha-D-Man-(1-&gt;6)]-alpha-D-Man-(1-&gt;6)]-beta-D-Man-(1-&gt;4)-beta-D-GlcNAc-(1-&gt;4)-alpha-D-GlcNAc-diphospho-di-trans,poly-cis-dolichol + a di-trans,poly-cis-dolichyl phosphate + H(+)</text>
        <dbReference type="Rhea" id="RHEA:29543"/>
        <dbReference type="Rhea" id="RHEA-COMP:19498"/>
        <dbReference type="Rhea" id="RHEA-COMP:19502"/>
        <dbReference type="Rhea" id="RHEA-COMP:19512"/>
        <dbReference type="Rhea" id="RHEA-COMP:19522"/>
        <dbReference type="ChEBI" id="CHEBI:15378"/>
        <dbReference type="ChEBI" id="CHEBI:57525"/>
        <dbReference type="ChEBI" id="CHEBI:57683"/>
        <dbReference type="ChEBI" id="CHEBI:132522"/>
        <dbReference type="ChEBI" id="CHEBI:132523"/>
        <dbReference type="EC" id="2.4.1.256"/>
    </reaction>
    <physiologicalReaction direction="left-to-right" evidence="14">
        <dbReference type="Rhea" id="RHEA:29544"/>
    </physiologicalReaction>
</comment>
<keyword evidence="17" id="KW-1185">Reference proteome</keyword>
<dbReference type="EMBL" id="ML991802">
    <property type="protein sequence ID" value="KAF2233934.1"/>
    <property type="molecule type" value="Genomic_DNA"/>
</dbReference>
<organism evidence="16 17">
    <name type="scientific">Viridothelium virens</name>
    <name type="common">Speckled blister lichen</name>
    <name type="synonym">Trypethelium virens</name>
    <dbReference type="NCBI Taxonomy" id="1048519"/>
    <lineage>
        <taxon>Eukaryota</taxon>
        <taxon>Fungi</taxon>
        <taxon>Dikarya</taxon>
        <taxon>Ascomycota</taxon>
        <taxon>Pezizomycotina</taxon>
        <taxon>Dothideomycetes</taxon>
        <taxon>Dothideomycetes incertae sedis</taxon>
        <taxon>Trypetheliales</taxon>
        <taxon>Trypetheliaceae</taxon>
        <taxon>Viridothelium</taxon>
    </lineage>
</organism>
<comment type="function">
    <text evidence="13">Dol-P-Glc:Glc(2)Man(9)GlcNAc(2)-PP-Dol alpha-1,2-glucosyltransferase that operates in the biosynthetic pathway of dolichol-linked oligosaccharides, the glycan precursors employed in protein asparagine (N)-glycosylation. The assembly of dolichol-linked oligosaccharides begins on the cytosolic side of the endoplasmic reticulum membrane and finishes in its lumen. The sequential addition of sugars to dolichol pyrophosphate produces dolichol-linked oligosaccharides containing fourteen sugars, including two GlcNAcs, nine mannoses and three glucoses. Once assembled, the oligosaccharide is transferred from the lipid to nascent proteins by oligosaccharyltransferases. In the lumen of the endoplasmic reticulum, adds the third and last glucose residue from dolichyl phosphate glucose (Dol-P-Glc) onto the lipid-linked oligosaccharide intermediate Glc(2)Man(9)GlcNAc(2)-PP-Dol to produce Glc(3)Man(9)GlcNAc(2)-PP-Dol.</text>
</comment>
<evidence type="ECO:0000256" key="4">
    <source>
        <dbReference type="ARBA" id="ARBA00011967"/>
    </source>
</evidence>
<dbReference type="Pfam" id="PF04922">
    <property type="entry name" value="DIE2_ALG10"/>
    <property type="match status" value="1"/>
</dbReference>
<dbReference type="Proteomes" id="UP000800092">
    <property type="component" value="Unassembled WGS sequence"/>
</dbReference>
<keyword evidence="6" id="KW-0328">Glycosyltransferase</keyword>
<feature type="transmembrane region" description="Helical" evidence="15">
    <location>
        <begin position="491"/>
        <end position="512"/>
    </location>
</feature>
<comment type="similarity">
    <text evidence="3">Belongs to the ALG10 glucosyltransferase family.</text>
</comment>
<dbReference type="OrthoDB" id="4769at2759"/>
<feature type="transmembrane region" description="Helical" evidence="15">
    <location>
        <begin position="12"/>
        <end position="30"/>
    </location>
</feature>
<feature type="transmembrane region" description="Helical" evidence="15">
    <location>
        <begin position="286"/>
        <end position="308"/>
    </location>
</feature>
<feature type="transmembrane region" description="Helical" evidence="15">
    <location>
        <begin position="93"/>
        <end position="111"/>
    </location>
</feature>
<evidence type="ECO:0000256" key="7">
    <source>
        <dbReference type="ARBA" id="ARBA00022679"/>
    </source>
</evidence>
<protein>
    <recommendedName>
        <fullName evidence="5">Dol-P-Glc:Glc(2)Man(9)GlcNAc(2)-PP-Dol alpha-1,2-glucosyltransferase</fullName>
        <ecNumber evidence="4">2.4.1.256</ecNumber>
    </recommendedName>
    <alternativeName>
        <fullName evidence="12">Asparagine-linked glycosylation protein 10</fullName>
    </alternativeName>
</protein>
<accession>A0A6A6H745</accession>
<dbReference type="GO" id="GO:0006488">
    <property type="term" value="P:dolichol-linked oligosaccharide biosynthetic process"/>
    <property type="evidence" value="ECO:0007669"/>
    <property type="project" value="InterPro"/>
</dbReference>
<evidence type="ECO:0000256" key="14">
    <source>
        <dbReference type="ARBA" id="ARBA00048064"/>
    </source>
</evidence>
<sequence length="604" mass="68618">MDQLSGQRSSLSIALLSGPALLAVVSGFWLQRISTEVPEPYLDEVFHIRQAQAYCAGKYAQWDPKITTPPGLYMLSAAFSAVFNRCDIKTLRALNVLGILGVFFQAFGIHLRRNRQKEPVAEQLQSQDENDELLQKAYMTHTSLNIALFPPLFFFSVLYYTDVLSTLYVMMNYDLFLRTSNTKYARLWTSIEIVFSGLLALLCRQTNIFWVAVFPAALTIVRALKDAATKENKQLSYKHPTPTFSECANDAWASGCVYDGPVRDASFIDFLKTPLTLVLAAARNPVIIVGAVWPYIFLVGLFGTFVVWNGGVVLGDKSNHVATIHLPQMLYIWPYIFFFSWPLLYLYLIRLLWPIMWLTLPEPLLSPLQRIPGVFSTLMTTPSPHPSDLVRALGILSLLASAVIYFNTIIHPFTLADNRHYVFYVFRILRLPLIKYLVTPVYGLCAWSCIQGLGGHASPQTVVLTDDSKGSSETKTKPREVVLRDDSDDGFVSFLLIWLLTTALALCSAPLVEPRYCILPWIMWRLHVPARRPIRDPRVSKAGPRYSAGSNSSSLVRWLYNAYDRQLWLETLWFLAVNAVTGYVFLYRGFEWVQEPGKVQRFMW</sequence>
<keyword evidence="7 16" id="KW-0808">Transferase</keyword>
<proteinExistence type="inferred from homology"/>
<dbReference type="EC" id="2.4.1.256" evidence="4"/>
<comment type="pathway">
    <text evidence="2">Protein modification; protein glycosylation.</text>
</comment>
<dbReference type="UniPathway" id="UPA00378"/>
<keyword evidence="11 15" id="KW-0472">Membrane</keyword>
<dbReference type="GO" id="GO:0005789">
    <property type="term" value="C:endoplasmic reticulum membrane"/>
    <property type="evidence" value="ECO:0007669"/>
    <property type="project" value="UniProtKB-SubCell"/>
</dbReference>
<keyword evidence="10 15" id="KW-1133">Transmembrane helix</keyword>
<evidence type="ECO:0000256" key="1">
    <source>
        <dbReference type="ARBA" id="ARBA00004477"/>
    </source>
</evidence>
<feature type="transmembrane region" description="Helical" evidence="15">
    <location>
        <begin position="389"/>
        <end position="410"/>
    </location>
</feature>
<evidence type="ECO:0000256" key="3">
    <source>
        <dbReference type="ARBA" id="ARBA00010600"/>
    </source>
</evidence>
<gene>
    <name evidence="16" type="ORF">EV356DRAFT_559624</name>
</gene>
<feature type="transmembrane region" description="Helical" evidence="15">
    <location>
        <begin position="567"/>
        <end position="586"/>
    </location>
</feature>
<dbReference type="GO" id="GO:0106073">
    <property type="term" value="F:dolichyl pyrophosphate Glc2Man9GlcNAc2 alpha-1,2-glucosyltransferase activity"/>
    <property type="evidence" value="ECO:0007669"/>
    <property type="project" value="UniProtKB-EC"/>
</dbReference>
<evidence type="ECO:0000256" key="8">
    <source>
        <dbReference type="ARBA" id="ARBA00022692"/>
    </source>
</evidence>
<evidence type="ECO:0000256" key="2">
    <source>
        <dbReference type="ARBA" id="ARBA00004922"/>
    </source>
</evidence>
<evidence type="ECO:0000256" key="13">
    <source>
        <dbReference type="ARBA" id="ARBA00044727"/>
    </source>
</evidence>
<evidence type="ECO:0000313" key="17">
    <source>
        <dbReference type="Proteomes" id="UP000800092"/>
    </source>
</evidence>
<feature type="transmembrane region" description="Helical" evidence="15">
    <location>
        <begin position="185"/>
        <end position="202"/>
    </location>
</feature>
<keyword evidence="8 15" id="KW-0812">Transmembrane</keyword>
<evidence type="ECO:0000256" key="10">
    <source>
        <dbReference type="ARBA" id="ARBA00022989"/>
    </source>
</evidence>
<reference evidence="16" key="1">
    <citation type="journal article" date="2020" name="Stud. Mycol.">
        <title>101 Dothideomycetes genomes: a test case for predicting lifestyles and emergence of pathogens.</title>
        <authorList>
            <person name="Haridas S."/>
            <person name="Albert R."/>
            <person name="Binder M."/>
            <person name="Bloem J."/>
            <person name="Labutti K."/>
            <person name="Salamov A."/>
            <person name="Andreopoulos B."/>
            <person name="Baker S."/>
            <person name="Barry K."/>
            <person name="Bills G."/>
            <person name="Bluhm B."/>
            <person name="Cannon C."/>
            <person name="Castanera R."/>
            <person name="Culley D."/>
            <person name="Daum C."/>
            <person name="Ezra D."/>
            <person name="Gonzalez J."/>
            <person name="Henrissat B."/>
            <person name="Kuo A."/>
            <person name="Liang C."/>
            <person name="Lipzen A."/>
            <person name="Lutzoni F."/>
            <person name="Magnuson J."/>
            <person name="Mondo S."/>
            <person name="Nolan M."/>
            <person name="Ohm R."/>
            <person name="Pangilinan J."/>
            <person name="Park H.-J."/>
            <person name="Ramirez L."/>
            <person name="Alfaro M."/>
            <person name="Sun H."/>
            <person name="Tritt A."/>
            <person name="Yoshinaga Y."/>
            <person name="Zwiers L.-H."/>
            <person name="Turgeon B."/>
            <person name="Goodwin S."/>
            <person name="Spatafora J."/>
            <person name="Crous P."/>
            <person name="Grigoriev I."/>
        </authorList>
    </citation>
    <scope>NUCLEOTIDE SEQUENCE</scope>
    <source>
        <strain evidence="16">Tuck. ex Michener</strain>
    </source>
</reference>
<evidence type="ECO:0000256" key="6">
    <source>
        <dbReference type="ARBA" id="ARBA00022676"/>
    </source>
</evidence>
<evidence type="ECO:0000313" key="16">
    <source>
        <dbReference type="EMBL" id="KAF2233934.1"/>
    </source>
</evidence>